<organism evidence="2 3">
    <name type="scientific">Petromyces alliaceus</name>
    <name type="common">Aspergillus alliaceus</name>
    <dbReference type="NCBI Taxonomy" id="209559"/>
    <lineage>
        <taxon>Eukaryota</taxon>
        <taxon>Fungi</taxon>
        <taxon>Dikarya</taxon>
        <taxon>Ascomycota</taxon>
        <taxon>Pezizomycotina</taxon>
        <taxon>Eurotiomycetes</taxon>
        <taxon>Eurotiomycetidae</taxon>
        <taxon>Eurotiales</taxon>
        <taxon>Aspergillaceae</taxon>
        <taxon>Aspergillus</taxon>
        <taxon>Aspergillus subgen. Circumdati</taxon>
    </lineage>
</organism>
<gene>
    <name evidence="2" type="ORF">ETB97_009976</name>
</gene>
<sequence>AAGVGALEGLVSGLSPYQEASLREDWCPRKDRYEDEDEGELCENRPSYNFESSERRENRKRDDYNQYTPRPDISSQPFVCTNRRTHIDLEMTSIAMAIGIITAALDTEMQNYEDGRPYQVYASQYNNTQGGHGGFRGDEYDSQEDGADHYSRNDDYTGRQYEYGRRYDAELGG</sequence>
<feature type="non-terminal residue" evidence="2">
    <location>
        <position position="1"/>
    </location>
</feature>
<keyword evidence="3" id="KW-1185">Reference proteome</keyword>
<dbReference type="AlphaFoldDB" id="A0A8H6AG46"/>
<name>A0A8H6AG46_PETAA</name>
<feature type="compositionally biased region" description="Basic and acidic residues" evidence="1">
    <location>
        <begin position="146"/>
        <end position="158"/>
    </location>
</feature>
<evidence type="ECO:0000313" key="3">
    <source>
        <dbReference type="Proteomes" id="UP000541154"/>
    </source>
</evidence>
<comment type="caution">
    <text evidence="2">The sequence shown here is derived from an EMBL/GenBank/DDBJ whole genome shotgun (WGS) entry which is preliminary data.</text>
</comment>
<reference evidence="2 3" key="1">
    <citation type="submission" date="2019-04" db="EMBL/GenBank/DDBJ databases">
        <title>Aspergillus burnettii sp. nov., novel species from soil in southeast Queensland.</title>
        <authorList>
            <person name="Gilchrist C.L.M."/>
            <person name="Pitt J.I."/>
            <person name="Lange L."/>
            <person name="Lacey H.J."/>
            <person name="Vuong D."/>
            <person name="Midgley D.J."/>
            <person name="Greenfield P."/>
            <person name="Bradbury M."/>
            <person name="Lacey E."/>
            <person name="Busk P.K."/>
            <person name="Pilgaard B."/>
            <person name="Chooi Y.H."/>
            <person name="Piggott A.M."/>
        </authorList>
    </citation>
    <scope>NUCLEOTIDE SEQUENCE [LARGE SCALE GENOMIC DNA]</scope>
    <source>
        <strain evidence="2 3">FRR 5400</strain>
    </source>
</reference>
<protein>
    <submittedName>
        <fullName evidence="2">Uncharacterized protein</fullName>
    </submittedName>
</protein>
<evidence type="ECO:0000256" key="1">
    <source>
        <dbReference type="SAM" id="MobiDB-lite"/>
    </source>
</evidence>
<feature type="compositionally biased region" description="Polar residues" evidence="1">
    <location>
        <begin position="65"/>
        <end position="77"/>
    </location>
</feature>
<proteinExistence type="predicted"/>
<feature type="region of interest" description="Disordered" evidence="1">
    <location>
        <begin position="129"/>
        <end position="158"/>
    </location>
</feature>
<dbReference type="EMBL" id="SPNV01000005">
    <property type="protein sequence ID" value="KAF5866817.1"/>
    <property type="molecule type" value="Genomic_DNA"/>
</dbReference>
<feature type="region of interest" description="Disordered" evidence="1">
    <location>
        <begin position="25"/>
        <end position="77"/>
    </location>
</feature>
<dbReference type="Proteomes" id="UP000541154">
    <property type="component" value="Unassembled WGS sequence"/>
</dbReference>
<accession>A0A8H6AG46</accession>
<feature type="compositionally biased region" description="Basic and acidic residues" evidence="1">
    <location>
        <begin position="52"/>
        <end position="64"/>
    </location>
</feature>
<evidence type="ECO:0000313" key="2">
    <source>
        <dbReference type="EMBL" id="KAF5866817.1"/>
    </source>
</evidence>